<keyword evidence="6 8" id="KW-0472">Membrane</keyword>
<evidence type="ECO:0000256" key="6">
    <source>
        <dbReference type="ARBA" id="ARBA00023136"/>
    </source>
</evidence>
<feature type="domain" description="Phospholipid/glycerol acyltransferase" evidence="9">
    <location>
        <begin position="66"/>
        <end position="185"/>
    </location>
</feature>
<dbReference type="AlphaFoldDB" id="A0A1X7N9W3"/>
<gene>
    <name evidence="10" type="ORF">SAMN02982922_1432</name>
</gene>
<evidence type="ECO:0000256" key="1">
    <source>
        <dbReference type="ARBA" id="ARBA00004370"/>
    </source>
</evidence>
<evidence type="ECO:0000256" key="2">
    <source>
        <dbReference type="ARBA" id="ARBA00022679"/>
    </source>
</evidence>
<dbReference type="InterPro" id="IPR002123">
    <property type="entry name" value="Plipid/glycerol_acylTrfase"/>
</dbReference>
<comment type="subcellular location">
    <subcellularLocation>
        <location evidence="1">Membrane</location>
    </subcellularLocation>
</comment>
<keyword evidence="3 8" id="KW-0812">Transmembrane</keyword>
<feature type="transmembrane region" description="Helical" evidence="8">
    <location>
        <begin position="7"/>
        <end position="27"/>
    </location>
</feature>
<evidence type="ECO:0000256" key="5">
    <source>
        <dbReference type="ARBA" id="ARBA00023098"/>
    </source>
</evidence>
<dbReference type="Pfam" id="PF01553">
    <property type="entry name" value="Acyltransferase"/>
    <property type="match status" value="1"/>
</dbReference>
<dbReference type="OrthoDB" id="9806880at2"/>
<sequence>MIGWLRLVFGLAVAIVVTPPLILWQMLAMRFGWNEKPAPRLWHRIVLRLLGIRVHVHGDLARERPLLIAANHVSWSDIVVLSSIADVHFIAKSEMATWPVFGLLARCQRSVFVEREQRRKSGAQANEIGSRIAKGDPMVLFAEGTTGDGNQILPFKSTLFGAAKVALSNGGGERVFIQPVAIAYTRLHGMPMGRQHRVHAAWIGDSVLAPHIGALLREGAMDVEVHFGAPVEFTSDSRRKEVAAAAENEVRRMLSAALSNPDPSRRKR</sequence>
<dbReference type="PANTHER" id="PTHR23063:SF52">
    <property type="entry name" value="LYSOPHOSPHATIDYLCHOLINE ACYLTRANSFERASE"/>
    <property type="match status" value="1"/>
</dbReference>
<evidence type="ECO:0000256" key="3">
    <source>
        <dbReference type="ARBA" id="ARBA00022692"/>
    </source>
</evidence>
<dbReference type="SMART" id="SM00563">
    <property type="entry name" value="PlsC"/>
    <property type="match status" value="1"/>
</dbReference>
<evidence type="ECO:0000313" key="10">
    <source>
        <dbReference type="EMBL" id="SMH33658.1"/>
    </source>
</evidence>
<dbReference type="Proteomes" id="UP000193083">
    <property type="component" value="Unassembled WGS sequence"/>
</dbReference>
<keyword evidence="11" id="KW-1185">Reference proteome</keyword>
<dbReference type="CDD" id="cd07989">
    <property type="entry name" value="LPLAT_AGPAT-like"/>
    <property type="match status" value="1"/>
</dbReference>
<dbReference type="GO" id="GO:0006629">
    <property type="term" value="P:lipid metabolic process"/>
    <property type="evidence" value="ECO:0007669"/>
    <property type="project" value="UniProtKB-KW"/>
</dbReference>
<dbReference type="RefSeq" id="WP_085463524.1">
    <property type="nucleotide sequence ID" value="NZ_FXBL01000004.1"/>
</dbReference>
<evidence type="ECO:0000256" key="8">
    <source>
        <dbReference type="SAM" id="Phobius"/>
    </source>
</evidence>
<proteinExistence type="predicted"/>
<name>A0A1X7N9W3_9HYPH</name>
<organism evidence="10 11">
    <name type="scientific">Mesorhizobium australicum</name>
    <dbReference type="NCBI Taxonomy" id="536018"/>
    <lineage>
        <taxon>Bacteria</taxon>
        <taxon>Pseudomonadati</taxon>
        <taxon>Pseudomonadota</taxon>
        <taxon>Alphaproteobacteria</taxon>
        <taxon>Hyphomicrobiales</taxon>
        <taxon>Phyllobacteriaceae</taxon>
        <taxon>Mesorhizobium</taxon>
    </lineage>
</organism>
<reference evidence="10 11" key="1">
    <citation type="submission" date="2017-04" db="EMBL/GenBank/DDBJ databases">
        <authorList>
            <person name="Afonso C.L."/>
            <person name="Miller P.J."/>
            <person name="Scott M.A."/>
            <person name="Spackman E."/>
            <person name="Goraichik I."/>
            <person name="Dimitrov K.M."/>
            <person name="Suarez D.L."/>
            <person name="Swayne D.E."/>
        </authorList>
    </citation>
    <scope>NUCLEOTIDE SEQUENCE [LARGE SCALE GENOMIC DNA]</scope>
    <source>
        <strain evidence="10 11">B5P</strain>
    </source>
</reference>
<evidence type="ECO:0000313" key="11">
    <source>
        <dbReference type="Proteomes" id="UP000193083"/>
    </source>
</evidence>
<evidence type="ECO:0000259" key="9">
    <source>
        <dbReference type="SMART" id="SM00563"/>
    </source>
</evidence>
<dbReference type="PANTHER" id="PTHR23063">
    <property type="entry name" value="PHOSPHOLIPID ACYLTRANSFERASE"/>
    <property type="match status" value="1"/>
</dbReference>
<keyword evidence="7 10" id="KW-0012">Acyltransferase</keyword>
<keyword evidence="5" id="KW-0443">Lipid metabolism</keyword>
<evidence type="ECO:0000256" key="4">
    <source>
        <dbReference type="ARBA" id="ARBA00022989"/>
    </source>
</evidence>
<accession>A0A1X7N9W3</accession>
<dbReference type="EMBL" id="FXBL01000004">
    <property type="protein sequence ID" value="SMH33658.1"/>
    <property type="molecule type" value="Genomic_DNA"/>
</dbReference>
<evidence type="ECO:0000256" key="7">
    <source>
        <dbReference type="ARBA" id="ARBA00023315"/>
    </source>
</evidence>
<protein>
    <submittedName>
        <fullName evidence="10">Lyso-ornithine lipid acyltransferase</fullName>
    </submittedName>
</protein>
<dbReference type="GO" id="GO:0016746">
    <property type="term" value="F:acyltransferase activity"/>
    <property type="evidence" value="ECO:0007669"/>
    <property type="project" value="UniProtKB-KW"/>
</dbReference>
<keyword evidence="2 10" id="KW-0808">Transferase</keyword>
<dbReference type="SUPFAM" id="SSF69593">
    <property type="entry name" value="Glycerol-3-phosphate (1)-acyltransferase"/>
    <property type="match status" value="1"/>
</dbReference>
<dbReference type="GO" id="GO:0016020">
    <property type="term" value="C:membrane"/>
    <property type="evidence" value="ECO:0007669"/>
    <property type="project" value="UniProtKB-SubCell"/>
</dbReference>
<keyword evidence="4 8" id="KW-1133">Transmembrane helix</keyword>